<evidence type="ECO:0000256" key="1">
    <source>
        <dbReference type="SAM" id="MobiDB-lite"/>
    </source>
</evidence>
<dbReference type="EMBL" id="JAABOA010007393">
    <property type="protein sequence ID" value="KAF9543027.1"/>
    <property type="molecule type" value="Genomic_DNA"/>
</dbReference>
<evidence type="ECO:0000313" key="3">
    <source>
        <dbReference type="Proteomes" id="UP000780801"/>
    </source>
</evidence>
<sequence>MQLTPHGGQKAFAGGLYITPLSQPGGGPVAHRPERSMDGRIRISRHLEEWALPKIHHHDMTTASSTAMTTSTATLASGQLGVLDEGVEESTETLASATPKRKPSLGISIASGGGGGLGDRAWTPTMGKRIGVDQLKAALATAAQSHSSVDGASETASSTAGSETRGTTSSPHRSGYLHPAYAHSATLARGGGGGGASKQQLMTMAQPSSLASSRPDLADLLNTIQVSAPSTNQSNVSLVTPPY</sequence>
<keyword evidence="3" id="KW-1185">Reference proteome</keyword>
<feature type="region of interest" description="Disordered" evidence="1">
    <location>
        <begin position="143"/>
        <end position="213"/>
    </location>
</feature>
<accession>A0A9P6F6S3</accession>
<organism evidence="2 3">
    <name type="scientific">Lunasporangiospora selenospora</name>
    <dbReference type="NCBI Taxonomy" id="979761"/>
    <lineage>
        <taxon>Eukaryota</taxon>
        <taxon>Fungi</taxon>
        <taxon>Fungi incertae sedis</taxon>
        <taxon>Mucoromycota</taxon>
        <taxon>Mortierellomycotina</taxon>
        <taxon>Mortierellomycetes</taxon>
        <taxon>Mortierellales</taxon>
        <taxon>Mortierellaceae</taxon>
        <taxon>Lunasporangiospora</taxon>
    </lineage>
</organism>
<dbReference type="Proteomes" id="UP000780801">
    <property type="component" value="Unassembled WGS sequence"/>
</dbReference>
<proteinExistence type="predicted"/>
<reference evidence="2" key="1">
    <citation type="journal article" date="2020" name="Fungal Divers.">
        <title>Resolving the Mortierellaceae phylogeny through synthesis of multi-gene phylogenetics and phylogenomics.</title>
        <authorList>
            <person name="Vandepol N."/>
            <person name="Liber J."/>
            <person name="Desiro A."/>
            <person name="Na H."/>
            <person name="Kennedy M."/>
            <person name="Barry K."/>
            <person name="Grigoriev I.V."/>
            <person name="Miller A.N."/>
            <person name="O'Donnell K."/>
            <person name="Stajich J.E."/>
            <person name="Bonito G."/>
        </authorList>
    </citation>
    <scope>NUCLEOTIDE SEQUENCE</scope>
    <source>
        <strain evidence="2">KOD1015</strain>
    </source>
</reference>
<dbReference type="AlphaFoldDB" id="A0A9P6F6S3"/>
<name>A0A9P6F6S3_9FUNG</name>
<feature type="compositionally biased region" description="Polar residues" evidence="1">
    <location>
        <begin position="197"/>
        <end position="212"/>
    </location>
</feature>
<evidence type="ECO:0000313" key="2">
    <source>
        <dbReference type="EMBL" id="KAF9543027.1"/>
    </source>
</evidence>
<gene>
    <name evidence="2" type="ORF">BGW38_009770</name>
</gene>
<protein>
    <submittedName>
        <fullName evidence="2">Uncharacterized protein</fullName>
    </submittedName>
</protein>
<feature type="compositionally biased region" description="Low complexity" evidence="1">
    <location>
        <begin position="151"/>
        <end position="170"/>
    </location>
</feature>
<comment type="caution">
    <text evidence="2">The sequence shown here is derived from an EMBL/GenBank/DDBJ whole genome shotgun (WGS) entry which is preliminary data.</text>
</comment>